<evidence type="ECO:0000256" key="2">
    <source>
        <dbReference type="HAMAP-Rule" id="MF_00549"/>
    </source>
</evidence>
<evidence type="ECO:0000313" key="5">
    <source>
        <dbReference type="EMBL" id="SFF75991.1"/>
    </source>
</evidence>
<dbReference type="EMBL" id="FOOK01000004">
    <property type="protein sequence ID" value="SFF75991.1"/>
    <property type="molecule type" value="Genomic_DNA"/>
</dbReference>
<dbReference type="AlphaFoldDB" id="A0A1I2LFS8"/>
<accession>A0A1I2LFS8</accession>
<dbReference type="Pfam" id="PF02142">
    <property type="entry name" value="MGS"/>
    <property type="match status" value="1"/>
</dbReference>
<dbReference type="PROSITE" id="PS51855">
    <property type="entry name" value="MGS"/>
    <property type="match status" value="1"/>
</dbReference>
<dbReference type="EC" id="4.2.3.3" evidence="2"/>
<dbReference type="SUPFAM" id="SSF52335">
    <property type="entry name" value="Methylglyoxal synthase-like"/>
    <property type="match status" value="1"/>
</dbReference>
<dbReference type="GO" id="GO:0005829">
    <property type="term" value="C:cytosol"/>
    <property type="evidence" value="ECO:0007669"/>
    <property type="project" value="TreeGrafter"/>
</dbReference>
<dbReference type="InterPro" id="IPR036914">
    <property type="entry name" value="MGS-like_dom_sf"/>
</dbReference>
<reference evidence="5 6" key="1">
    <citation type="submission" date="2016-10" db="EMBL/GenBank/DDBJ databases">
        <authorList>
            <person name="de Groot N.N."/>
        </authorList>
    </citation>
    <scope>NUCLEOTIDE SEQUENCE [LARGE SCALE GENOMIC DNA]</scope>
    <source>
        <strain evidence="5 6">DSM 44945</strain>
    </source>
</reference>
<evidence type="ECO:0000256" key="3">
    <source>
        <dbReference type="PIRSR" id="PIRSR006614-1"/>
    </source>
</evidence>
<proteinExistence type="inferred from homology"/>
<feature type="domain" description="MGS-like" evidence="4">
    <location>
        <begin position="1"/>
        <end position="138"/>
    </location>
</feature>
<dbReference type="HAMAP" id="MF_00549">
    <property type="entry name" value="Methylglyoxal_synth"/>
    <property type="match status" value="1"/>
</dbReference>
<comment type="function">
    <text evidence="2">Catalyzes the formation of methylglyoxal from dihydroxyacetone phosphate.</text>
</comment>
<dbReference type="RefSeq" id="WP_092035966.1">
    <property type="nucleotide sequence ID" value="NZ_FOOK01000004.1"/>
</dbReference>
<dbReference type="NCBIfam" id="NF003559">
    <property type="entry name" value="PRK05234.1"/>
    <property type="match status" value="1"/>
</dbReference>
<keyword evidence="1 2" id="KW-0456">Lyase</keyword>
<dbReference type="InterPro" id="IPR011607">
    <property type="entry name" value="MGS-like_dom"/>
</dbReference>
<protein>
    <recommendedName>
        <fullName evidence="2">Methylglyoxal synthase</fullName>
        <shortName evidence="2">MGS</shortName>
        <ecNumber evidence="2">4.2.3.3</ecNumber>
    </recommendedName>
</protein>
<dbReference type="Gene3D" id="3.40.50.1380">
    <property type="entry name" value="Methylglyoxal synthase-like domain"/>
    <property type="match status" value="1"/>
</dbReference>
<gene>
    <name evidence="2" type="primary">mgsA</name>
    <name evidence="5" type="ORF">SAMN04488025_104177</name>
</gene>
<feature type="active site" description="Proton donor/acceptor" evidence="2 3">
    <location>
        <position position="60"/>
    </location>
</feature>
<evidence type="ECO:0000313" key="6">
    <source>
        <dbReference type="Proteomes" id="UP000198661"/>
    </source>
</evidence>
<dbReference type="GO" id="GO:0019242">
    <property type="term" value="P:methylglyoxal biosynthetic process"/>
    <property type="evidence" value="ECO:0007669"/>
    <property type="project" value="UniProtKB-UniRule"/>
</dbReference>
<dbReference type="FunFam" id="3.40.50.1380:FF:000006">
    <property type="entry name" value="Methylglyoxal synthase"/>
    <property type="match status" value="1"/>
</dbReference>
<feature type="binding site" evidence="2">
    <location>
        <position position="87"/>
    </location>
    <ligand>
        <name>substrate</name>
    </ligand>
</feature>
<feature type="binding site" evidence="2">
    <location>
        <begin position="54"/>
        <end position="55"/>
    </location>
    <ligand>
        <name>substrate</name>
    </ligand>
</feature>
<organism evidence="5 6">
    <name type="scientific">Planifilum fulgidum</name>
    <dbReference type="NCBI Taxonomy" id="201973"/>
    <lineage>
        <taxon>Bacteria</taxon>
        <taxon>Bacillati</taxon>
        <taxon>Bacillota</taxon>
        <taxon>Bacilli</taxon>
        <taxon>Bacillales</taxon>
        <taxon>Thermoactinomycetaceae</taxon>
        <taxon>Planifilum</taxon>
    </lineage>
</organism>
<dbReference type="NCBIfam" id="TIGR00160">
    <property type="entry name" value="MGSA"/>
    <property type="match status" value="1"/>
</dbReference>
<comment type="catalytic activity">
    <reaction evidence="2">
        <text>dihydroxyacetone phosphate = methylglyoxal + phosphate</text>
        <dbReference type="Rhea" id="RHEA:17937"/>
        <dbReference type="ChEBI" id="CHEBI:17158"/>
        <dbReference type="ChEBI" id="CHEBI:43474"/>
        <dbReference type="ChEBI" id="CHEBI:57642"/>
        <dbReference type="EC" id="4.2.3.3"/>
    </reaction>
</comment>
<dbReference type="GO" id="GO:0008929">
    <property type="term" value="F:methylglyoxal synthase activity"/>
    <property type="evidence" value="ECO:0007669"/>
    <property type="project" value="UniProtKB-UniRule"/>
</dbReference>
<feature type="binding site" evidence="2">
    <location>
        <begin position="34"/>
        <end position="37"/>
    </location>
    <ligand>
        <name>substrate</name>
    </ligand>
</feature>
<dbReference type="PANTHER" id="PTHR30492:SF0">
    <property type="entry name" value="METHYLGLYOXAL SYNTHASE"/>
    <property type="match status" value="1"/>
</dbReference>
<dbReference type="SMART" id="SM00851">
    <property type="entry name" value="MGS"/>
    <property type="match status" value="1"/>
</dbReference>
<name>A0A1I2LFS8_9BACL</name>
<dbReference type="PANTHER" id="PTHR30492">
    <property type="entry name" value="METHYLGLYOXAL SYNTHASE"/>
    <property type="match status" value="1"/>
</dbReference>
<dbReference type="InterPro" id="IPR004363">
    <property type="entry name" value="Methylgl_synth"/>
</dbReference>
<dbReference type="OrthoDB" id="9787147at2"/>
<feature type="binding site" evidence="2">
    <location>
        <position position="12"/>
    </location>
    <ligand>
        <name>substrate</name>
    </ligand>
</feature>
<comment type="similarity">
    <text evidence="2">Belongs to the methylglyoxal synthase family.</text>
</comment>
<keyword evidence="6" id="KW-1185">Reference proteome</keyword>
<sequence>MNIALIAHDRKKDEMVRFAIAYKHLLKNHRLYATGTTGKRIAEATGLPVHRFLSGPLGGDQQIGAKVAENEMDCIIFLRDPLTAQPHEPDILALLRLADVHQIPLATNLATAEVLIRSIEQGDFGWREVVRSERRREE</sequence>
<dbReference type="InterPro" id="IPR018148">
    <property type="entry name" value="Methylglyoxal_synth_AS"/>
</dbReference>
<dbReference type="PROSITE" id="PS01335">
    <property type="entry name" value="METHYLGLYOXAL_SYNTH"/>
    <property type="match status" value="1"/>
</dbReference>
<dbReference type="CDD" id="cd01422">
    <property type="entry name" value="MGS"/>
    <property type="match status" value="1"/>
</dbReference>
<evidence type="ECO:0000259" key="4">
    <source>
        <dbReference type="PROSITE" id="PS51855"/>
    </source>
</evidence>
<dbReference type="PIRSF" id="PIRSF006614">
    <property type="entry name" value="Methylglyox_syn"/>
    <property type="match status" value="1"/>
</dbReference>
<evidence type="ECO:0000256" key="1">
    <source>
        <dbReference type="ARBA" id="ARBA00023239"/>
    </source>
</evidence>
<feature type="binding site" evidence="2">
    <location>
        <position position="8"/>
    </location>
    <ligand>
        <name>substrate</name>
    </ligand>
</feature>
<dbReference type="Proteomes" id="UP000198661">
    <property type="component" value="Unassembled WGS sequence"/>
</dbReference>
<dbReference type="STRING" id="201973.SAMN04488025_104177"/>